<protein>
    <submittedName>
        <fullName evidence="1">Histidine phosphatase family protein</fullName>
    </submittedName>
</protein>
<dbReference type="AlphaFoldDB" id="A0A2K2F974"/>
<dbReference type="GO" id="GO:0016791">
    <property type="term" value="F:phosphatase activity"/>
    <property type="evidence" value="ECO:0007669"/>
    <property type="project" value="TreeGrafter"/>
</dbReference>
<dbReference type="Gene3D" id="3.40.50.1240">
    <property type="entry name" value="Phosphoglycerate mutase-like"/>
    <property type="match status" value="1"/>
</dbReference>
<dbReference type="GO" id="GO:0005737">
    <property type="term" value="C:cytoplasm"/>
    <property type="evidence" value="ECO:0007669"/>
    <property type="project" value="TreeGrafter"/>
</dbReference>
<dbReference type="SUPFAM" id="SSF53254">
    <property type="entry name" value="Phosphoglycerate mutase-like"/>
    <property type="match status" value="1"/>
</dbReference>
<dbReference type="PANTHER" id="PTHR48100">
    <property type="entry name" value="BROAD-SPECIFICITY PHOSPHATASE YOR283W-RELATED"/>
    <property type="match status" value="1"/>
</dbReference>
<accession>A0A2K2F974</accession>
<gene>
    <name evidence="1" type="ORF">CDQ84_17385</name>
</gene>
<evidence type="ECO:0000313" key="1">
    <source>
        <dbReference type="EMBL" id="PNT95297.1"/>
    </source>
</evidence>
<dbReference type="Proteomes" id="UP000236151">
    <property type="component" value="Unassembled WGS sequence"/>
</dbReference>
<dbReference type="OrthoDB" id="9781415at2"/>
<proteinExistence type="predicted"/>
<dbReference type="InterPro" id="IPR050275">
    <property type="entry name" value="PGM_Phosphatase"/>
</dbReference>
<dbReference type="EMBL" id="NIOJ01000070">
    <property type="protein sequence ID" value="PNT95297.1"/>
    <property type="molecule type" value="Genomic_DNA"/>
</dbReference>
<dbReference type="InterPro" id="IPR029033">
    <property type="entry name" value="His_PPase_superfam"/>
</dbReference>
<dbReference type="InterPro" id="IPR013078">
    <property type="entry name" value="His_Pase_superF_clade-1"/>
</dbReference>
<name>A0A2K2F974_9CLOT</name>
<dbReference type="Pfam" id="PF00300">
    <property type="entry name" value="His_Phos_1"/>
    <property type="match status" value="1"/>
</dbReference>
<evidence type="ECO:0000313" key="2">
    <source>
        <dbReference type="Proteomes" id="UP000236151"/>
    </source>
</evidence>
<comment type="caution">
    <text evidence="1">The sequence shown here is derived from an EMBL/GenBank/DDBJ whole genome shotgun (WGS) entry which is preliminary data.</text>
</comment>
<keyword evidence="2" id="KW-1185">Reference proteome</keyword>
<dbReference type="CDD" id="cd07067">
    <property type="entry name" value="HP_PGM_like"/>
    <property type="match status" value="1"/>
</dbReference>
<sequence length="189" mass="21965">MTSVYFVRHAQPDKSWEDDRTKPLTPVGLLDRKEVTNLLIKIPIDCFFSSPYKRSYDTIVECANAFGLPIHTDERFRERQSGENGHSIELLQKRWNDFNFCEKGGESLGSVQSRNIEALNEILLTHKDKNIVIGTHGTALSTILNYYDPSFGYEDFNRIRYFMPYIIRLDFSGAKNIGKQELLMVERKY</sequence>
<dbReference type="KEGG" id="cthd:CDO33_08755"/>
<organism evidence="1 2">
    <name type="scientific">Clostridium thermosuccinogenes</name>
    <dbReference type="NCBI Taxonomy" id="84032"/>
    <lineage>
        <taxon>Bacteria</taxon>
        <taxon>Bacillati</taxon>
        <taxon>Bacillota</taxon>
        <taxon>Clostridia</taxon>
        <taxon>Eubacteriales</taxon>
        <taxon>Clostridiaceae</taxon>
        <taxon>Clostridium</taxon>
    </lineage>
</organism>
<reference evidence="1 2" key="1">
    <citation type="submission" date="2017-06" db="EMBL/GenBank/DDBJ databases">
        <title>Investigating the central metabolism of Clostridium thermosuccinogenes.</title>
        <authorList>
            <person name="Koendjbiharie J.G."/>
            <person name="van Kranenburg R."/>
        </authorList>
    </citation>
    <scope>NUCLEOTIDE SEQUENCE [LARGE SCALE GENOMIC DNA]</scope>
    <source>
        <strain evidence="1 2">DSM 5806</strain>
    </source>
</reference>
<dbReference type="PANTHER" id="PTHR48100:SF59">
    <property type="entry name" value="ADENOSYLCOBALAMIN_ALPHA-RIBAZOLE PHOSPHATASE"/>
    <property type="match status" value="1"/>
</dbReference>